<evidence type="ECO:0000256" key="2">
    <source>
        <dbReference type="ARBA" id="ARBA00023235"/>
    </source>
</evidence>
<dbReference type="InterPro" id="IPR001509">
    <property type="entry name" value="Epimerase_deHydtase"/>
</dbReference>
<dbReference type="SUPFAM" id="SSF51735">
    <property type="entry name" value="NAD(P)-binding Rossmann-fold domains"/>
    <property type="match status" value="1"/>
</dbReference>
<keyword evidence="2" id="KW-0413">Isomerase</keyword>
<gene>
    <name evidence="5" type="ORF">METZ01_LOCUS118334</name>
</gene>
<dbReference type="NCBIfam" id="TIGR02197">
    <property type="entry name" value="heptose_epim"/>
    <property type="match status" value="1"/>
</dbReference>
<reference evidence="5" key="1">
    <citation type="submission" date="2018-05" db="EMBL/GenBank/DDBJ databases">
        <authorList>
            <person name="Lanie J.A."/>
            <person name="Ng W.-L."/>
            <person name="Kazmierczak K.M."/>
            <person name="Andrzejewski T.M."/>
            <person name="Davidsen T.M."/>
            <person name="Wayne K.J."/>
            <person name="Tettelin H."/>
            <person name="Glass J.I."/>
            <person name="Rusch D."/>
            <person name="Podicherti R."/>
            <person name="Tsui H.-C.T."/>
            <person name="Winkler M.E."/>
        </authorList>
    </citation>
    <scope>NUCLEOTIDE SEQUENCE</scope>
</reference>
<dbReference type="InterPro" id="IPR011912">
    <property type="entry name" value="Heptose_epim"/>
</dbReference>
<dbReference type="AlphaFoldDB" id="A0A381XLL0"/>
<dbReference type="PANTHER" id="PTHR43103:SF3">
    <property type="entry name" value="ADP-L-GLYCERO-D-MANNO-HEPTOSE-6-EPIMERASE"/>
    <property type="match status" value="1"/>
</dbReference>
<dbReference type="GO" id="GO:0008712">
    <property type="term" value="F:ADP-glyceromanno-heptose 6-epimerase activity"/>
    <property type="evidence" value="ECO:0007669"/>
    <property type="project" value="InterPro"/>
</dbReference>
<dbReference type="GO" id="GO:0050661">
    <property type="term" value="F:NADP binding"/>
    <property type="evidence" value="ECO:0007669"/>
    <property type="project" value="InterPro"/>
</dbReference>
<dbReference type="Gene3D" id="3.40.50.720">
    <property type="entry name" value="NAD(P)-binding Rossmann-like Domain"/>
    <property type="match status" value="1"/>
</dbReference>
<dbReference type="Pfam" id="PF01370">
    <property type="entry name" value="Epimerase"/>
    <property type="match status" value="1"/>
</dbReference>
<sequence>MIIVTGGAGCIGSAIVWALNKRGIKDIILVDGVDHPEKKKNIASLNYFALEDKEIFLDRIKNIKTPWSIDAIIHLGGCSSTIERNEGFLTKTNFDYTRCLATYALNKDIRFIYASSAATYGSGENGFSDKVDLKILNPLNPYGHSKHKFDLWAQEQGALDQIVGLKYFNVFGPGEYHKKEMQSMVRRGFLQVLDSGKIRLFKSHNPEYADGDQERDFLYIKDAIEMTLFFLDNPKIGGIFNAGTGVVRTWNDLAAIVFKAMDRNIAIEYVDMPPSIRGQFQYRTCAKIDKIRNAGYSQPITSLEEATTDYIQNYLLSNKRLGESKVSFG</sequence>
<protein>
    <recommendedName>
        <fullName evidence="4">NAD-dependent epimerase/dehydratase domain-containing protein</fullName>
    </recommendedName>
</protein>
<organism evidence="5">
    <name type="scientific">marine metagenome</name>
    <dbReference type="NCBI Taxonomy" id="408172"/>
    <lineage>
        <taxon>unclassified sequences</taxon>
        <taxon>metagenomes</taxon>
        <taxon>ecological metagenomes</taxon>
    </lineage>
</organism>
<dbReference type="EMBL" id="UINC01015572">
    <property type="protein sequence ID" value="SVA65480.1"/>
    <property type="molecule type" value="Genomic_DNA"/>
</dbReference>
<feature type="domain" description="NAD-dependent epimerase/dehydratase" evidence="4">
    <location>
        <begin position="2"/>
        <end position="243"/>
    </location>
</feature>
<name>A0A381XLL0_9ZZZZ</name>
<evidence type="ECO:0000256" key="1">
    <source>
        <dbReference type="ARBA" id="ARBA00022857"/>
    </source>
</evidence>
<dbReference type="CDD" id="cd05248">
    <property type="entry name" value="ADP_GME_SDR_e"/>
    <property type="match status" value="1"/>
</dbReference>
<keyword evidence="3" id="KW-0119">Carbohydrate metabolism</keyword>
<proteinExistence type="predicted"/>
<dbReference type="Gene3D" id="3.90.25.10">
    <property type="entry name" value="UDP-galactose 4-epimerase, domain 1"/>
    <property type="match status" value="1"/>
</dbReference>
<dbReference type="PANTHER" id="PTHR43103">
    <property type="entry name" value="NUCLEOSIDE-DIPHOSPHATE-SUGAR EPIMERASE"/>
    <property type="match status" value="1"/>
</dbReference>
<evidence type="ECO:0000256" key="3">
    <source>
        <dbReference type="ARBA" id="ARBA00023277"/>
    </source>
</evidence>
<keyword evidence="1" id="KW-0521">NADP</keyword>
<evidence type="ECO:0000313" key="5">
    <source>
        <dbReference type="EMBL" id="SVA65480.1"/>
    </source>
</evidence>
<dbReference type="InterPro" id="IPR036291">
    <property type="entry name" value="NAD(P)-bd_dom_sf"/>
</dbReference>
<accession>A0A381XLL0</accession>
<dbReference type="GO" id="GO:0005975">
    <property type="term" value="P:carbohydrate metabolic process"/>
    <property type="evidence" value="ECO:0007669"/>
    <property type="project" value="InterPro"/>
</dbReference>
<evidence type="ECO:0000259" key="4">
    <source>
        <dbReference type="Pfam" id="PF01370"/>
    </source>
</evidence>